<dbReference type="EMBL" id="CADCWJ010000884">
    <property type="protein sequence ID" value="CAA9586372.1"/>
    <property type="molecule type" value="Genomic_DNA"/>
</dbReference>
<name>A0A6J4VS54_9BACT</name>
<organism evidence="1">
    <name type="scientific">uncultured Thermomicrobiales bacterium</name>
    <dbReference type="NCBI Taxonomy" id="1645740"/>
    <lineage>
        <taxon>Bacteria</taxon>
        <taxon>Pseudomonadati</taxon>
        <taxon>Thermomicrobiota</taxon>
        <taxon>Thermomicrobia</taxon>
        <taxon>Thermomicrobiales</taxon>
        <taxon>environmental samples</taxon>
    </lineage>
</organism>
<dbReference type="AlphaFoldDB" id="A0A6J4VS54"/>
<protein>
    <submittedName>
        <fullName evidence="1">Uncharacterized protein</fullName>
    </submittedName>
</protein>
<gene>
    <name evidence="1" type="ORF">AVDCRST_MAG87-4000</name>
</gene>
<feature type="non-terminal residue" evidence="1">
    <location>
        <position position="360"/>
    </location>
</feature>
<reference evidence="1" key="1">
    <citation type="submission" date="2020-02" db="EMBL/GenBank/DDBJ databases">
        <authorList>
            <person name="Meier V. D."/>
        </authorList>
    </citation>
    <scope>NUCLEOTIDE SEQUENCE</scope>
    <source>
        <strain evidence="1">AVDCRST_MAG87</strain>
    </source>
</reference>
<sequence>MVGPGTVLTVLPDRTNVLILVPPIEPLVDPSLGTVVALEPVHRSRAVLAVEATSILTIRAGVPISVLITVLAAVGEPRVSWFIPISALRTSSVDALGRLLLVGSTIAAATFRPLLGGTATARRHAGIAGADYAALPASALGNLRRRLPGHVDHVDIGRNRARTNDRVRCGREGRRRVLGANLAEDVIAGRVLPAANAELVRTDNGEWLRRKDWRFRWISALFARSVPWDGTRSPRLHRDCVRRRADLGGFDVGRDLGGSLRGDLCSPCPWLRGAHDLLRSACHQCSIVGRVMAIGWRFCHKHRRRFAWSVRSNSILVQSSSSLDPSRTRLRASGRRALPRCTDRLGLTGAIERLAGDVAR</sequence>
<proteinExistence type="predicted"/>
<evidence type="ECO:0000313" key="1">
    <source>
        <dbReference type="EMBL" id="CAA9586372.1"/>
    </source>
</evidence>
<accession>A0A6J4VS54</accession>